<organism evidence="1">
    <name type="scientific">Zea mays</name>
    <name type="common">Maize</name>
    <dbReference type="NCBI Taxonomy" id="4577"/>
    <lineage>
        <taxon>Eukaryota</taxon>
        <taxon>Viridiplantae</taxon>
        <taxon>Streptophyta</taxon>
        <taxon>Embryophyta</taxon>
        <taxon>Tracheophyta</taxon>
        <taxon>Spermatophyta</taxon>
        <taxon>Magnoliopsida</taxon>
        <taxon>Liliopsida</taxon>
        <taxon>Poales</taxon>
        <taxon>Poaceae</taxon>
        <taxon>PACMAD clade</taxon>
        <taxon>Panicoideae</taxon>
        <taxon>Andropogonodae</taxon>
        <taxon>Andropogoneae</taxon>
        <taxon>Tripsacinae</taxon>
        <taxon>Zea</taxon>
    </lineage>
</organism>
<protein>
    <submittedName>
        <fullName evidence="1">Uncharacterized protein</fullName>
    </submittedName>
</protein>
<accession>C0PAN0</accession>
<dbReference type="EMBL" id="BT065349">
    <property type="protein sequence ID" value="ACN31225.1"/>
    <property type="molecule type" value="mRNA"/>
</dbReference>
<name>C0PAN0_MAIZE</name>
<sequence length="28" mass="3327">METTFTSPTIVSKEQYCHVPDNLWKHPH</sequence>
<reference evidence="1" key="2">
    <citation type="submission" date="2012-06" db="EMBL/GenBank/DDBJ databases">
        <authorList>
            <person name="Yu Y."/>
            <person name="Currie J."/>
            <person name="Lomeli R."/>
            <person name="Angelova A."/>
            <person name="Collura K."/>
            <person name="Wissotski M."/>
            <person name="Campos D."/>
            <person name="Kudrna D."/>
            <person name="Golser W."/>
            <person name="Ashely E."/>
            <person name="Descour A."/>
            <person name="Fernandes J."/>
            <person name="Soderlund C."/>
            <person name="Walbot V."/>
        </authorList>
    </citation>
    <scope>NUCLEOTIDE SEQUENCE</scope>
    <source>
        <strain evidence="1">B73</strain>
    </source>
</reference>
<dbReference type="AlphaFoldDB" id="C0PAN0"/>
<reference evidence="1" key="1">
    <citation type="journal article" date="2009" name="PLoS Genet.">
        <title>Sequencing, mapping, and analysis of 27,455 maize full-length cDNAs.</title>
        <authorList>
            <person name="Soderlund C."/>
            <person name="Descour A."/>
            <person name="Kudrna D."/>
            <person name="Bomhoff M."/>
            <person name="Boyd L."/>
            <person name="Currie J."/>
            <person name="Angelova A."/>
            <person name="Collura K."/>
            <person name="Wissotski M."/>
            <person name="Ashley E."/>
            <person name="Morrow D."/>
            <person name="Fernandes J."/>
            <person name="Walbot V."/>
            <person name="Yu Y."/>
        </authorList>
    </citation>
    <scope>NUCLEOTIDE SEQUENCE</scope>
    <source>
        <strain evidence="1">B73</strain>
    </source>
</reference>
<evidence type="ECO:0000313" key="1">
    <source>
        <dbReference type="EMBL" id="ACN31225.1"/>
    </source>
</evidence>
<proteinExistence type="evidence at transcript level"/>